<organism evidence="3">
    <name type="scientific">Bemisia tabaci</name>
    <name type="common">Sweetpotato whitefly</name>
    <name type="synonym">Aleurodes tabaci</name>
    <dbReference type="NCBI Taxonomy" id="7038"/>
    <lineage>
        <taxon>Eukaryota</taxon>
        <taxon>Metazoa</taxon>
        <taxon>Ecdysozoa</taxon>
        <taxon>Arthropoda</taxon>
        <taxon>Hexapoda</taxon>
        <taxon>Insecta</taxon>
        <taxon>Pterygota</taxon>
        <taxon>Neoptera</taxon>
        <taxon>Paraneoptera</taxon>
        <taxon>Hemiptera</taxon>
        <taxon>Sternorrhyncha</taxon>
        <taxon>Aleyrodoidea</taxon>
        <taxon>Aleyrodidae</taxon>
        <taxon>Aleyrodinae</taxon>
        <taxon>Bemisia</taxon>
    </lineage>
</organism>
<name>A0A7S5HG50_BEMTA</name>
<reference evidence="3" key="1">
    <citation type="submission" date="2019-11" db="EMBL/GenBank/DDBJ databases">
        <title>Identification of Saliva Proteins of the Whitefly Bemisia tabaci by Transcriptome and LC-MS/MS Analyses.</title>
        <authorList>
            <person name="Huang H.-J."/>
        </authorList>
    </citation>
    <scope>NUCLEOTIDE SEQUENCE</scope>
</reference>
<dbReference type="Gene3D" id="1.10.287.2250">
    <property type="match status" value="1"/>
</dbReference>
<dbReference type="InterPro" id="IPR038765">
    <property type="entry name" value="Papain-like_cys_pep_sf"/>
</dbReference>
<dbReference type="InterPro" id="IPR013201">
    <property type="entry name" value="Prot_inhib_I29"/>
</dbReference>
<feature type="domain" description="Cathepsin propeptide inhibitor" evidence="2">
    <location>
        <begin position="52"/>
        <end position="109"/>
    </location>
</feature>
<protein>
    <submittedName>
        <fullName evidence="3">Alpha-tocopherol transfer protein-like isoform X3</fullName>
    </submittedName>
</protein>
<dbReference type="SMART" id="SM00848">
    <property type="entry name" value="Inhibitor_I29"/>
    <property type="match status" value="1"/>
</dbReference>
<keyword evidence="1" id="KW-0732">Signal</keyword>
<evidence type="ECO:0000256" key="1">
    <source>
        <dbReference type="SAM" id="SignalP"/>
    </source>
</evidence>
<proteinExistence type="evidence at transcript level"/>
<dbReference type="EMBL" id="MN738114">
    <property type="protein sequence ID" value="QHB15651.1"/>
    <property type="molecule type" value="mRNA"/>
</dbReference>
<dbReference type="AlphaFoldDB" id="A0A7S5HG50"/>
<dbReference type="Pfam" id="PF08246">
    <property type="entry name" value="Inhibitor_I29"/>
    <property type="match status" value="1"/>
</dbReference>
<evidence type="ECO:0000313" key="3">
    <source>
        <dbReference type="EMBL" id="QHB15651.1"/>
    </source>
</evidence>
<evidence type="ECO:0000259" key="2">
    <source>
        <dbReference type="SMART" id="SM00848"/>
    </source>
</evidence>
<accession>A0A7S5HG50</accession>
<sequence length="122" mass="13951">MFCQAVLVLLVSNCILQGTTESTEETSSLEYDINDGLMMIDPSNDEQVMAKFAEFKNIFTREYADAAEEEKRFKIFKDNLIKVQKLNANPNDDAIYGINAFFDLTPEEMRMRTGLRPPQPKS</sequence>
<dbReference type="SUPFAM" id="SSF54001">
    <property type="entry name" value="Cysteine proteinases"/>
    <property type="match status" value="1"/>
</dbReference>
<feature type="chain" id="PRO_5031404908" evidence="1">
    <location>
        <begin position="22"/>
        <end position="122"/>
    </location>
</feature>
<feature type="signal peptide" evidence="1">
    <location>
        <begin position="1"/>
        <end position="21"/>
    </location>
</feature>